<feature type="domain" description="Rho-GAP" evidence="3">
    <location>
        <begin position="56"/>
        <end position="242"/>
    </location>
</feature>
<evidence type="ECO:0000259" key="3">
    <source>
        <dbReference type="PROSITE" id="PS50238"/>
    </source>
</evidence>
<dbReference type="GO" id="GO:0005938">
    <property type="term" value="C:cell cortex"/>
    <property type="evidence" value="ECO:0007669"/>
    <property type="project" value="TreeGrafter"/>
</dbReference>
<proteinExistence type="predicted"/>
<dbReference type="GO" id="GO:0005096">
    <property type="term" value="F:GTPase activator activity"/>
    <property type="evidence" value="ECO:0007669"/>
    <property type="project" value="UniProtKB-KW"/>
</dbReference>
<dbReference type="SMART" id="SM00324">
    <property type="entry name" value="RhoGAP"/>
    <property type="match status" value="1"/>
</dbReference>
<dbReference type="Pfam" id="PF00620">
    <property type="entry name" value="RhoGAP"/>
    <property type="match status" value="1"/>
</dbReference>
<evidence type="ECO:0000256" key="2">
    <source>
        <dbReference type="SAM" id="MobiDB-lite"/>
    </source>
</evidence>
<evidence type="ECO:0000313" key="5">
    <source>
        <dbReference type="Proteomes" id="UP000612746"/>
    </source>
</evidence>
<reference evidence="4" key="1">
    <citation type="submission" date="2020-12" db="EMBL/GenBank/DDBJ databases">
        <title>Metabolic potential, ecology and presence of endohyphal bacteria is reflected in genomic diversity of Mucoromycotina.</title>
        <authorList>
            <person name="Muszewska A."/>
            <person name="Okrasinska A."/>
            <person name="Steczkiewicz K."/>
            <person name="Drgas O."/>
            <person name="Orlowska M."/>
            <person name="Perlinska-Lenart U."/>
            <person name="Aleksandrzak-Piekarczyk T."/>
            <person name="Szatraj K."/>
            <person name="Zielenkiewicz U."/>
            <person name="Pilsyk S."/>
            <person name="Malc E."/>
            <person name="Mieczkowski P."/>
            <person name="Kruszewska J.S."/>
            <person name="Biernat P."/>
            <person name="Pawlowska J."/>
        </authorList>
    </citation>
    <scope>NUCLEOTIDE SEQUENCE</scope>
    <source>
        <strain evidence="4">WA0000051536</strain>
    </source>
</reference>
<evidence type="ECO:0000313" key="4">
    <source>
        <dbReference type="EMBL" id="KAG2189034.1"/>
    </source>
</evidence>
<accession>A0A8H7QBV8</accession>
<dbReference type="PANTHER" id="PTHR15228">
    <property type="entry name" value="SPERMATHECAL PHYSIOLOGY VARIANT"/>
    <property type="match status" value="1"/>
</dbReference>
<dbReference type="InterPro" id="IPR008936">
    <property type="entry name" value="Rho_GTPase_activation_prot"/>
</dbReference>
<evidence type="ECO:0000256" key="1">
    <source>
        <dbReference type="ARBA" id="ARBA00022468"/>
    </source>
</evidence>
<dbReference type="GO" id="GO:0060237">
    <property type="term" value="P:regulation of fungal-type cell wall organization"/>
    <property type="evidence" value="ECO:0007669"/>
    <property type="project" value="TreeGrafter"/>
</dbReference>
<dbReference type="OrthoDB" id="3196451at2759"/>
<dbReference type="InterPro" id="IPR000198">
    <property type="entry name" value="RhoGAP_dom"/>
</dbReference>
<gene>
    <name evidence="4" type="ORF">INT44_004176</name>
</gene>
<feature type="compositionally biased region" description="Low complexity" evidence="2">
    <location>
        <begin position="270"/>
        <end position="281"/>
    </location>
</feature>
<name>A0A8H7QBV8_9FUNG</name>
<feature type="region of interest" description="Disordered" evidence="2">
    <location>
        <begin position="372"/>
        <end position="427"/>
    </location>
</feature>
<feature type="compositionally biased region" description="Basic and acidic residues" evidence="2">
    <location>
        <begin position="290"/>
        <end position="311"/>
    </location>
</feature>
<keyword evidence="5" id="KW-1185">Reference proteome</keyword>
<dbReference type="InterPro" id="IPR051025">
    <property type="entry name" value="RhoGAP"/>
</dbReference>
<sequence>MDKIMLRAWWRKVTTDKPQRLPSGSHAPPNDGSIFSVLLETSIQYAFVNISYADDASGQQCFGQIPCIVAKCGAYLKDHGLFVEGIFRLSGSARRIGELQHLFDIPPLYGSQLDWQGYSIHDAANVLRRFLNSLPDPVITHKSYNDFRNVLDNPKYPNKEAQVRRFQGLIDRLPLPHQFLLLYLLDLLHLFASNSEFTRMDSANLASVFTPGMLSRNEMQPSEYKHSQQVIKFLIENQTLFSMPKANVTRTPSPTSYPVVTQRTPILLDTSSTPTSAMTAAVPKSQMAKENSRPADDEEPKRLNRKSDAKPHHQLRHLSHKRLPHREQKEPELAHPRPIAQYRRSTTWLPSSHQPLEGVDIDAMKAAAAIRSGHLLPNERRNSRGLARSKTVPSKRPKYGPDDPLQVVHVNRGSSVRERRPEGLPDL</sequence>
<dbReference type="Proteomes" id="UP000612746">
    <property type="component" value="Unassembled WGS sequence"/>
</dbReference>
<dbReference type="GO" id="GO:0007165">
    <property type="term" value="P:signal transduction"/>
    <property type="evidence" value="ECO:0007669"/>
    <property type="project" value="InterPro"/>
</dbReference>
<dbReference type="SUPFAM" id="SSF48350">
    <property type="entry name" value="GTPase activation domain, GAP"/>
    <property type="match status" value="1"/>
</dbReference>
<organism evidence="4 5">
    <name type="scientific">Umbelopsis vinacea</name>
    <dbReference type="NCBI Taxonomy" id="44442"/>
    <lineage>
        <taxon>Eukaryota</taxon>
        <taxon>Fungi</taxon>
        <taxon>Fungi incertae sedis</taxon>
        <taxon>Mucoromycota</taxon>
        <taxon>Mucoromycotina</taxon>
        <taxon>Umbelopsidomycetes</taxon>
        <taxon>Umbelopsidales</taxon>
        <taxon>Umbelopsidaceae</taxon>
        <taxon>Umbelopsis</taxon>
    </lineage>
</organism>
<protein>
    <recommendedName>
        <fullName evidence="3">Rho-GAP domain-containing protein</fullName>
    </recommendedName>
</protein>
<feature type="compositionally biased region" description="Basic residues" evidence="2">
    <location>
        <begin position="312"/>
        <end position="324"/>
    </location>
</feature>
<feature type="region of interest" description="Disordered" evidence="2">
    <location>
        <begin position="264"/>
        <end position="338"/>
    </location>
</feature>
<feature type="compositionally biased region" description="Basic and acidic residues" evidence="2">
    <location>
        <begin position="415"/>
        <end position="427"/>
    </location>
</feature>
<dbReference type="PROSITE" id="PS50238">
    <property type="entry name" value="RHOGAP"/>
    <property type="match status" value="1"/>
</dbReference>
<dbReference type="EMBL" id="JAEPRA010000001">
    <property type="protein sequence ID" value="KAG2189034.1"/>
    <property type="molecule type" value="Genomic_DNA"/>
</dbReference>
<comment type="caution">
    <text evidence="4">The sequence shown here is derived from an EMBL/GenBank/DDBJ whole genome shotgun (WGS) entry which is preliminary data.</text>
</comment>
<keyword evidence="1" id="KW-0343">GTPase activation</keyword>
<dbReference type="AlphaFoldDB" id="A0A8H7QBV8"/>
<dbReference type="Gene3D" id="1.10.555.10">
    <property type="entry name" value="Rho GTPase activation protein"/>
    <property type="match status" value="1"/>
</dbReference>
<dbReference type="PANTHER" id="PTHR15228:SF25">
    <property type="entry name" value="F-BAR DOMAIN-CONTAINING PROTEIN"/>
    <property type="match status" value="1"/>
</dbReference>
<feature type="compositionally biased region" description="Basic and acidic residues" evidence="2">
    <location>
        <begin position="325"/>
        <end position="335"/>
    </location>
</feature>